<dbReference type="Proteomes" id="UP001163046">
    <property type="component" value="Unassembled WGS sequence"/>
</dbReference>
<dbReference type="InterPro" id="IPR011600">
    <property type="entry name" value="Pept_C14_caspase"/>
</dbReference>
<dbReference type="PROSITE" id="PS50207">
    <property type="entry name" value="CASPASE_P10"/>
    <property type="match status" value="1"/>
</dbReference>
<dbReference type="GO" id="GO:0051604">
    <property type="term" value="P:protein maturation"/>
    <property type="evidence" value="ECO:0007669"/>
    <property type="project" value="UniProtKB-ARBA"/>
</dbReference>
<keyword evidence="2" id="KW-0053">Apoptosis</keyword>
<evidence type="ECO:0000313" key="6">
    <source>
        <dbReference type="EMBL" id="KAJ7371218.1"/>
    </source>
</evidence>
<dbReference type="GO" id="GO:0006915">
    <property type="term" value="P:apoptotic process"/>
    <property type="evidence" value="ECO:0007669"/>
    <property type="project" value="UniProtKB-KW"/>
</dbReference>
<evidence type="ECO:0000313" key="7">
    <source>
        <dbReference type="Proteomes" id="UP001163046"/>
    </source>
</evidence>
<sequence length="306" mass="35016">MTARSPVEHEHQIISRRFGTPIDWSKLPAHTHPKSEFVYPMTSRPRGIALIINNEFFSCPSSEQENFDVRHGSEKDVEALEWLFQALWFDVKIERNLGRQQMLKILDDISREDHSSYNCLVLFLMSYGRDGTLYGADGETVTISTVRDLFSNERCPTLKGKPKLIFIQSCRYSQIETPVEVGSTYNLDEPKAAIINDDAELTADEANSDKYWNFDSTSYKTIPDHADFLIANSTVSGHASYRNEHSGSRFVQCIVEVFLEFAAYEDLLSMLTMVNERISEMGLINTKQVSEPTTTLRKKLYFWPGL</sequence>
<dbReference type="PRINTS" id="PR00376">
    <property type="entry name" value="IL1BCENZYME"/>
</dbReference>
<evidence type="ECO:0000259" key="4">
    <source>
        <dbReference type="PROSITE" id="PS50207"/>
    </source>
</evidence>
<comment type="similarity">
    <text evidence="1 3">Belongs to the peptidase C14A family.</text>
</comment>
<dbReference type="GO" id="GO:0043067">
    <property type="term" value="P:regulation of programmed cell death"/>
    <property type="evidence" value="ECO:0007669"/>
    <property type="project" value="UniProtKB-ARBA"/>
</dbReference>
<evidence type="ECO:0000256" key="3">
    <source>
        <dbReference type="RuleBase" id="RU003971"/>
    </source>
</evidence>
<reference evidence="6" key="1">
    <citation type="submission" date="2023-01" db="EMBL/GenBank/DDBJ databases">
        <title>Genome assembly of the deep-sea coral Lophelia pertusa.</title>
        <authorList>
            <person name="Herrera S."/>
            <person name="Cordes E."/>
        </authorList>
    </citation>
    <scope>NUCLEOTIDE SEQUENCE</scope>
    <source>
        <strain evidence="6">USNM1676648</strain>
        <tissue evidence="6">Polyp</tissue>
    </source>
</reference>
<dbReference type="EMBL" id="MU826850">
    <property type="protein sequence ID" value="KAJ7371218.1"/>
    <property type="molecule type" value="Genomic_DNA"/>
</dbReference>
<comment type="caution">
    <text evidence="6">The sequence shown here is derived from an EMBL/GenBank/DDBJ whole genome shotgun (WGS) entry which is preliminary data.</text>
</comment>
<dbReference type="InterPro" id="IPR015917">
    <property type="entry name" value="Pept_C14A"/>
</dbReference>
<protein>
    <submittedName>
        <fullName evidence="6">Uncharacterized protein</fullName>
    </submittedName>
</protein>
<proteinExistence type="inferred from homology"/>
<dbReference type="InterPro" id="IPR002138">
    <property type="entry name" value="Pept_C14_p10"/>
</dbReference>
<evidence type="ECO:0000259" key="5">
    <source>
        <dbReference type="PROSITE" id="PS50208"/>
    </source>
</evidence>
<dbReference type="OrthoDB" id="6114029at2759"/>
<dbReference type="PROSITE" id="PS50208">
    <property type="entry name" value="CASPASE_P20"/>
    <property type="match status" value="1"/>
</dbReference>
<dbReference type="PANTHER" id="PTHR48169">
    <property type="entry name" value="DED DOMAIN-CONTAINING PROTEIN"/>
    <property type="match status" value="1"/>
</dbReference>
<accession>A0A9X0CR60</accession>
<dbReference type="GO" id="GO:0005737">
    <property type="term" value="C:cytoplasm"/>
    <property type="evidence" value="ECO:0007669"/>
    <property type="project" value="UniProtKB-ARBA"/>
</dbReference>
<dbReference type="CDD" id="cd00032">
    <property type="entry name" value="CASc"/>
    <property type="match status" value="1"/>
</dbReference>
<dbReference type="GO" id="GO:0004197">
    <property type="term" value="F:cysteine-type endopeptidase activity"/>
    <property type="evidence" value="ECO:0007669"/>
    <property type="project" value="InterPro"/>
</dbReference>
<dbReference type="AlphaFoldDB" id="A0A9X0CR60"/>
<name>A0A9X0CR60_9CNID</name>
<keyword evidence="7" id="KW-1185">Reference proteome</keyword>
<evidence type="ECO:0000256" key="1">
    <source>
        <dbReference type="ARBA" id="ARBA00010134"/>
    </source>
</evidence>
<gene>
    <name evidence="6" type="ORF">OS493_027332</name>
</gene>
<dbReference type="InterPro" id="IPR001309">
    <property type="entry name" value="Pept_C14_p20"/>
</dbReference>
<organism evidence="6 7">
    <name type="scientific">Desmophyllum pertusum</name>
    <dbReference type="NCBI Taxonomy" id="174260"/>
    <lineage>
        <taxon>Eukaryota</taxon>
        <taxon>Metazoa</taxon>
        <taxon>Cnidaria</taxon>
        <taxon>Anthozoa</taxon>
        <taxon>Hexacorallia</taxon>
        <taxon>Scleractinia</taxon>
        <taxon>Caryophylliina</taxon>
        <taxon>Caryophylliidae</taxon>
        <taxon>Desmophyllum</taxon>
    </lineage>
</organism>
<dbReference type="GO" id="GO:0006508">
    <property type="term" value="P:proteolysis"/>
    <property type="evidence" value="ECO:0007669"/>
    <property type="project" value="InterPro"/>
</dbReference>
<dbReference type="SUPFAM" id="SSF52129">
    <property type="entry name" value="Caspase-like"/>
    <property type="match status" value="1"/>
</dbReference>
<dbReference type="SMART" id="SM00115">
    <property type="entry name" value="CASc"/>
    <property type="match status" value="1"/>
</dbReference>
<dbReference type="PANTHER" id="PTHR48169:SF7">
    <property type="entry name" value="CASPASE 10"/>
    <property type="match status" value="1"/>
</dbReference>
<dbReference type="Pfam" id="PF00656">
    <property type="entry name" value="Peptidase_C14"/>
    <property type="match status" value="1"/>
</dbReference>
<feature type="domain" description="Caspase family p10" evidence="4">
    <location>
        <begin position="218"/>
        <end position="304"/>
    </location>
</feature>
<evidence type="ECO:0000256" key="2">
    <source>
        <dbReference type="ARBA" id="ARBA00022703"/>
    </source>
</evidence>
<dbReference type="InterPro" id="IPR029030">
    <property type="entry name" value="Caspase-like_dom_sf"/>
</dbReference>
<dbReference type="Gene3D" id="3.40.50.1460">
    <property type="match status" value="1"/>
</dbReference>
<feature type="domain" description="Caspase family p20" evidence="5">
    <location>
        <begin position="45"/>
        <end position="174"/>
    </location>
</feature>